<dbReference type="PROSITE" id="PS00166">
    <property type="entry name" value="ENOYL_COA_HYDRATASE"/>
    <property type="match status" value="1"/>
</dbReference>
<keyword evidence="4" id="KW-1185">Reference proteome</keyword>
<dbReference type="Gene3D" id="1.10.12.10">
    <property type="entry name" value="Lyase 2-enoyl-coa Hydratase, Chain A, domain 2"/>
    <property type="match status" value="1"/>
</dbReference>
<dbReference type="Proteomes" id="UP000635071">
    <property type="component" value="Unassembled WGS sequence"/>
</dbReference>
<dbReference type="GO" id="GO:0003824">
    <property type="term" value="F:catalytic activity"/>
    <property type="evidence" value="ECO:0007669"/>
    <property type="project" value="InterPro"/>
</dbReference>
<name>A0A917E6R4_9SPHN</name>
<dbReference type="PANTHER" id="PTHR42964">
    <property type="entry name" value="ENOYL-COA HYDRATASE"/>
    <property type="match status" value="1"/>
</dbReference>
<sequence length="255" mass="26350">MTDHLHLEISGGIARLGIARPAKRNAMNQAMWKAFPQLVDAAMADPSVRVLLVGSHSGPFCAGADIGEFAESSGDPDWRARNQAAIRATQVTLARAPKPTVAVIDGDAVGGGCGIALACDVRIVSPRARMGITPAKLGLVYPLHDTRLLVDLVGASQAKRLLFSGMLVGAAEALRIGLVQEVAEDLEAAVATFSAAIVAASPASQVASKAIVQRIIEGVIDDDAESSAGFDAAFTGGDFHEGVSAFLGKRKPVFG</sequence>
<evidence type="ECO:0000256" key="2">
    <source>
        <dbReference type="RuleBase" id="RU003707"/>
    </source>
</evidence>
<accession>A0A917E6R4</accession>
<dbReference type="EMBL" id="BMJM01000002">
    <property type="protein sequence ID" value="GGE04938.1"/>
    <property type="molecule type" value="Genomic_DNA"/>
</dbReference>
<dbReference type="Pfam" id="PF00378">
    <property type="entry name" value="ECH_1"/>
    <property type="match status" value="1"/>
</dbReference>
<dbReference type="PANTHER" id="PTHR42964:SF1">
    <property type="entry name" value="POLYKETIDE BIOSYNTHESIS ENOYL-COA HYDRATASE PKSH-RELATED"/>
    <property type="match status" value="1"/>
</dbReference>
<evidence type="ECO:0000313" key="3">
    <source>
        <dbReference type="EMBL" id="GGE04938.1"/>
    </source>
</evidence>
<evidence type="ECO:0000256" key="1">
    <source>
        <dbReference type="ARBA" id="ARBA00005254"/>
    </source>
</evidence>
<dbReference type="CDD" id="cd06558">
    <property type="entry name" value="crotonase-like"/>
    <property type="match status" value="1"/>
</dbReference>
<dbReference type="Gene3D" id="3.90.226.10">
    <property type="entry name" value="2-enoyl-CoA Hydratase, Chain A, domain 1"/>
    <property type="match status" value="1"/>
</dbReference>
<reference evidence="3" key="2">
    <citation type="submission" date="2020-09" db="EMBL/GenBank/DDBJ databases">
        <authorList>
            <person name="Sun Q."/>
            <person name="Zhou Y."/>
        </authorList>
    </citation>
    <scope>NUCLEOTIDE SEQUENCE</scope>
    <source>
        <strain evidence="3">CGMCC 1.15519</strain>
    </source>
</reference>
<gene>
    <name evidence="3" type="primary">paaG</name>
    <name evidence="3" type="ORF">GCM10011529_09130</name>
</gene>
<dbReference type="InterPro" id="IPR001753">
    <property type="entry name" value="Enoyl-CoA_hydra/iso"/>
</dbReference>
<comment type="similarity">
    <text evidence="1 2">Belongs to the enoyl-CoA hydratase/isomerase family.</text>
</comment>
<protein>
    <submittedName>
        <fullName evidence="3">Enoyl-CoA hydratase</fullName>
    </submittedName>
</protein>
<evidence type="ECO:0000313" key="4">
    <source>
        <dbReference type="Proteomes" id="UP000635071"/>
    </source>
</evidence>
<reference evidence="3" key="1">
    <citation type="journal article" date="2014" name="Int. J. Syst. Evol. Microbiol.">
        <title>Complete genome sequence of Corynebacterium casei LMG S-19264T (=DSM 44701T), isolated from a smear-ripened cheese.</title>
        <authorList>
            <consortium name="US DOE Joint Genome Institute (JGI-PGF)"/>
            <person name="Walter F."/>
            <person name="Albersmeier A."/>
            <person name="Kalinowski J."/>
            <person name="Ruckert C."/>
        </authorList>
    </citation>
    <scope>NUCLEOTIDE SEQUENCE</scope>
    <source>
        <strain evidence="3">CGMCC 1.15519</strain>
    </source>
</reference>
<dbReference type="InterPro" id="IPR018376">
    <property type="entry name" value="Enoyl-CoA_hyd/isom_CS"/>
</dbReference>
<dbReference type="InterPro" id="IPR014748">
    <property type="entry name" value="Enoyl-CoA_hydra_C"/>
</dbReference>
<dbReference type="AlphaFoldDB" id="A0A917E6R4"/>
<organism evidence="3 4">
    <name type="scientific">Sandarakinorhabdus glacialis</name>
    <dbReference type="NCBI Taxonomy" id="1614636"/>
    <lineage>
        <taxon>Bacteria</taxon>
        <taxon>Pseudomonadati</taxon>
        <taxon>Pseudomonadota</taxon>
        <taxon>Alphaproteobacteria</taxon>
        <taxon>Sphingomonadales</taxon>
        <taxon>Sphingosinicellaceae</taxon>
        <taxon>Sandarakinorhabdus</taxon>
    </lineage>
</organism>
<dbReference type="InterPro" id="IPR029045">
    <property type="entry name" value="ClpP/crotonase-like_dom_sf"/>
</dbReference>
<comment type="caution">
    <text evidence="3">The sequence shown here is derived from an EMBL/GenBank/DDBJ whole genome shotgun (WGS) entry which is preliminary data.</text>
</comment>
<dbReference type="InterPro" id="IPR051683">
    <property type="entry name" value="Enoyl-CoA_Hydratase/Isomerase"/>
</dbReference>
<proteinExistence type="inferred from homology"/>
<dbReference type="RefSeq" id="WP_243450553.1">
    <property type="nucleotide sequence ID" value="NZ_BMJM01000002.1"/>
</dbReference>
<dbReference type="SUPFAM" id="SSF52096">
    <property type="entry name" value="ClpP/crotonase"/>
    <property type="match status" value="1"/>
</dbReference>